<dbReference type="PROSITE" id="PS51669">
    <property type="entry name" value="4FE4S_MOW_BIS_MGD"/>
    <property type="match status" value="1"/>
</dbReference>
<keyword evidence="6" id="KW-0408">Iron</keyword>
<dbReference type="PROSITE" id="PS00932">
    <property type="entry name" value="MOLYBDOPTERIN_PROK_3"/>
    <property type="match status" value="1"/>
</dbReference>
<dbReference type="Gene3D" id="3.40.228.10">
    <property type="entry name" value="Dimethylsulfoxide Reductase, domain 2"/>
    <property type="match status" value="1"/>
</dbReference>
<dbReference type="PANTHER" id="PTHR43742">
    <property type="entry name" value="TRIMETHYLAMINE-N-OXIDE REDUCTASE"/>
    <property type="match status" value="1"/>
</dbReference>
<dbReference type="InterPro" id="IPR006657">
    <property type="entry name" value="MoPterin_dinucl-bd_dom"/>
</dbReference>
<organism evidence="9 10">
    <name type="scientific">Providencia huashanensis</name>
    <dbReference type="NCBI Taxonomy" id="3037798"/>
    <lineage>
        <taxon>Bacteria</taxon>
        <taxon>Pseudomonadati</taxon>
        <taxon>Pseudomonadota</taxon>
        <taxon>Gammaproteobacteria</taxon>
        <taxon>Enterobacterales</taxon>
        <taxon>Morganellaceae</taxon>
        <taxon>Providencia</taxon>
    </lineage>
</organism>
<sequence>MKNYPDRNDSQTHLIEPLTRRRFIQGSSALMAVPFIAAKTIASTPEDPEIIPTKLIQNSAERIVSTCSSFDCGGKCDIRAHVKEGVVTRISTRPDADLDEEMPIMRACVRGRSYRKFVYHPNRLKYPMKRVGKRGEGRFERISWEEATTLIADNMQRINTQYGPASRFVSLSTGVTGGIFSGANMLRRLFNLTGGFLENYHSVSNGNTMAVTPYTYGTSASGSTLDTLEDTPLVILWGHNPNETIFGHSNHYFQKMKKNGTKFIVVDPRYSDTASSLADQWVPILPTTDNAMMDAMMYVIISEGLHDQAFIDKYTIGFDEHQMPEGVPENESLIAYLMGKKDGIVKTPEWAEPITKVPAQTIRQLAREYANTKPAALMQGWGPQRHICGERSARGATLLATITGNVGRKGGWAAGYGMAVTPDLRKTLAGPSLFENPVKAKINITNWVQACENKDLVTPDNGLKNAEKLDTEIKMIFSLAGNYMTNQNPDILHAAKVLEDESKVEFIVYSDLYMTPSAKYADILLPETSFLERWNVGGTWGTGNYIILSEKVIEPEFERRSDYEWLCEVAEKLGVGDVFSEGRTEKQWIEHLVNDAHKKRPEDNIPSFDELLVKRRHLLKHQPHVGHVAFEKNIQDIQNHPFETPSGKIEIFSKRLYERQDADIPALSHYVPAIEGPEDPLTTRYPLQLITWKGRNRANSTQFANPWLQEVQRQELWINPIDAKRRNITDGERVKVNNDRGVTMVPAKITQRIMPGVVALQAGAWWQPDENGVDQGGCANVLTSARSTAMAHGNAHQTLLVEVTKAWVNSTFIPLSVTNS</sequence>
<dbReference type="EMBL" id="JAUQTG010000010">
    <property type="protein sequence ID" value="MDO7857868.1"/>
    <property type="molecule type" value="Genomic_DNA"/>
</dbReference>
<evidence type="ECO:0000256" key="2">
    <source>
        <dbReference type="ARBA" id="ARBA00010312"/>
    </source>
</evidence>
<reference evidence="9" key="1">
    <citation type="submission" date="2023-07" db="EMBL/GenBank/DDBJ databases">
        <authorList>
            <person name="Yang W."/>
            <person name="Chen J."/>
            <person name="Ji P."/>
            <person name="Hu F."/>
        </authorList>
    </citation>
    <scope>NUCLEOTIDE SEQUENCE</scope>
    <source>
        <strain evidence="9">CRE-138-0111</strain>
    </source>
</reference>
<reference evidence="9" key="2">
    <citation type="journal article" date="2024" name="Int. J. Antimicrob. Agents">
        <title>Identification of a novel Providencia species showing multi-drug-resistant in three patients with hospital-acquired infection.</title>
        <authorList>
            <person name="Yang W."/>
            <person name="Chen J."/>
            <person name="Yang F."/>
            <person name="Ji P."/>
            <person name="Shen S."/>
            <person name="Yin D."/>
            <person name="Hu F."/>
        </authorList>
    </citation>
    <scope>NUCLEOTIDE SEQUENCE</scope>
    <source>
        <strain evidence="9">CRE-138-0111</strain>
    </source>
</reference>
<keyword evidence="3" id="KW-0500">Molybdenum</keyword>
<keyword evidence="10" id="KW-1185">Reference proteome</keyword>
<evidence type="ECO:0000256" key="1">
    <source>
        <dbReference type="ARBA" id="ARBA00001942"/>
    </source>
</evidence>
<evidence type="ECO:0000313" key="9">
    <source>
        <dbReference type="EMBL" id="MDO7857868.1"/>
    </source>
</evidence>
<evidence type="ECO:0000256" key="6">
    <source>
        <dbReference type="ARBA" id="ARBA00023004"/>
    </source>
</evidence>
<feature type="domain" description="4Fe-4S Mo/W bis-MGD-type" evidence="8">
    <location>
        <begin position="60"/>
        <end position="122"/>
    </location>
</feature>
<gene>
    <name evidence="9" type="ORF">Q5E86_16240</name>
</gene>
<keyword evidence="5" id="KW-0560">Oxidoreductase</keyword>
<evidence type="ECO:0000259" key="8">
    <source>
        <dbReference type="PROSITE" id="PS51669"/>
    </source>
</evidence>
<dbReference type="Gene3D" id="2.40.40.20">
    <property type="match status" value="1"/>
</dbReference>
<dbReference type="Proteomes" id="UP001176478">
    <property type="component" value="Unassembled WGS sequence"/>
</dbReference>
<dbReference type="SMART" id="SM00926">
    <property type="entry name" value="Molybdop_Fe4S4"/>
    <property type="match status" value="1"/>
</dbReference>
<dbReference type="CDD" id="cd02770">
    <property type="entry name" value="MopB_DmsA-EC"/>
    <property type="match status" value="1"/>
</dbReference>
<dbReference type="Pfam" id="PF00384">
    <property type="entry name" value="Molybdopterin"/>
    <property type="match status" value="1"/>
</dbReference>
<comment type="caution">
    <text evidence="9">The sequence shown here is derived from an EMBL/GenBank/DDBJ whole genome shotgun (WGS) entry which is preliminary data.</text>
</comment>
<evidence type="ECO:0000256" key="4">
    <source>
        <dbReference type="ARBA" id="ARBA00022723"/>
    </source>
</evidence>
<proteinExistence type="inferred from homology"/>
<dbReference type="NCBIfam" id="TIGR02166">
    <property type="entry name" value="dmsA_ynfE"/>
    <property type="match status" value="1"/>
</dbReference>
<comment type="similarity">
    <text evidence="2">Belongs to the prokaryotic molybdopterin-containing oxidoreductase family.</text>
</comment>
<evidence type="ECO:0000256" key="3">
    <source>
        <dbReference type="ARBA" id="ARBA00022505"/>
    </source>
</evidence>
<dbReference type="InterPro" id="IPR011888">
    <property type="entry name" value="Anaer_DMSO_reductase"/>
</dbReference>
<dbReference type="SUPFAM" id="SSF53706">
    <property type="entry name" value="Formate dehydrogenase/DMSO reductase, domains 1-3"/>
    <property type="match status" value="1"/>
</dbReference>
<dbReference type="Pfam" id="PF04879">
    <property type="entry name" value="Molybdop_Fe4S4"/>
    <property type="match status" value="1"/>
</dbReference>
<dbReference type="Gene3D" id="3.40.50.12440">
    <property type="match status" value="2"/>
</dbReference>
<dbReference type="CDD" id="cd02794">
    <property type="entry name" value="MopB_CT_DmsA-EC"/>
    <property type="match status" value="1"/>
</dbReference>
<dbReference type="Pfam" id="PF01568">
    <property type="entry name" value="Molydop_binding"/>
    <property type="match status" value="1"/>
</dbReference>
<dbReference type="InterPro" id="IPR009010">
    <property type="entry name" value="Asp_de-COase-like_dom_sf"/>
</dbReference>
<accession>A0ABT9AU28</accession>
<keyword evidence="7" id="KW-0411">Iron-sulfur</keyword>
<keyword evidence="4" id="KW-0479">Metal-binding</keyword>
<dbReference type="SUPFAM" id="SSF50692">
    <property type="entry name" value="ADC-like"/>
    <property type="match status" value="1"/>
</dbReference>
<dbReference type="InterPro" id="IPR006963">
    <property type="entry name" value="Mopterin_OxRdtase_4Fe-4S_dom"/>
</dbReference>
<evidence type="ECO:0000313" key="10">
    <source>
        <dbReference type="Proteomes" id="UP001176478"/>
    </source>
</evidence>
<evidence type="ECO:0000256" key="5">
    <source>
        <dbReference type="ARBA" id="ARBA00023002"/>
    </source>
</evidence>
<dbReference type="InterPro" id="IPR006656">
    <property type="entry name" value="Mopterin_OxRdtase"/>
</dbReference>
<protein>
    <submittedName>
        <fullName evidence="9">Molybdopterin-dependent oxidoreductase</fullName>
    </submittedName>
</protein>
<dbReference type="PANTHER" id="PTHR43742:SF3">
    <property type="entry name" value="DIMETHYL SULFOXIDE REDUCTASE DMSA"/>
    <property type="match status" value="1"/>
</dbReference>
<evidence type="ECO:0000256" key="7">
    <source>
        <dbReference type="ARBA" id="ARBA00023014"/>
    </source>
</evidence>
<comment type="cofactor">
    <cofactor evidence="1">
        <name>Mo-bis(molybdopterin guanine dinucleotide)</name>
        <dbReference type="ChEBI" id="CHEBI:60539"/>
    </cofactor>
</comment>
<dbReference type="Gene3D" id="3.40.50.740">
    <property type="match status" value="1"/>
</dbReference>
<dbReference type="InterPro" id="IPR006655">
    <property type="entry name" value="Mopterin_OxRdtase_prok_CS"/>
</dbReference>
<dbReference type="InterPro" id="IPR050612">
    <property type="entry name" value="Prok_Mopterin_Oxidored"/>
</dbReference>
<dbReference type="PROSITE" id="PS00490">
    <property type="entry name" value="MOLYBDOPTERIN_PROK_2"/>
    <property type="match status" value="1"/>
</dbReference>
<name>A0ABT9AU28_9GAMM</name>